<dbReference type="SUPFAM" id="SSF82714">
    <property type="entry name" value="Multidrug efflux transporter AcrB TolC docking domain, DN and DC subdomains"/>
    <property type="match status" value="2"/>
</dbReference>
<evidence type="ECO:0000256" key="9">
    <source>
        <dbReference type="SAM" id="Phobius"/>
    </source>
</evidence>
<evidence type="ECO:0000256" key="3">
    <source>
        <dbReference type="ARBA" id="ARBA00022475"/>
    </source>
</evidence>
<dbReference type="EMBL" id="CP031641">
    <property type="protein sequence ID" value="AXO87594.1"/>
    <property type="molecule type" value="Genomic_DNA"/>
</dbReference>
<organism evidence="10 11">
    <name type="scientific">Pseudomonas parafulva</name>
    <dbReference type="NCBI Taxonomy" id="157782"/>
    <lineage>
        <taxon>Bacteria</taxon>
        <taxon>Pseudomonadati</taxon>
        <taxon>Pseudomonadota</taxon>
        <taxon>Gammaproteobacteria</taxon>
        <taxon>Pseudomonadales</taxon>
        <taxon>Pseudomonadaceae</taxon>
        <taxon>Pseudomonas</taxon>
    </lineage>
</organism>
<dbReference type="Pfam" id="PF00873">
    <property type="entry name" value="ACR_tran"/>
    <property type="match status" value="1"/>
</dbReference>
<keyword evidence="3" id="KW-1003">Cell membrane</keyword>
<dbReference type="RefSeq" id="WP_116887783.1">
    <property type="nucleotide sequence ID" value="NZ_CP031641.1"/>
</dbReference>
<dbReference type="Gene3D" id="3.30.70.1430">
    <property type="entry name" value="Multidrug efflux transporter AcrB pore domain"/>
    <property type="match status" value="2"/>
</dbReference>
<feature type="transmembrane region" description="Helical" evidence="9">
    <location>
        <begin position="846"/>
        <end position="865"/>
    </location>
</feature>
<sequence>MHFTDLFLRRPILALVVNAFLVLAGLLALNNLPVRQYPLLDSATVTVTTEYPGASAELMQGFVTQPIAQASATIEGADYISSSTKQGLSTVQVRLKLGADTTKALSDVIAKVSQVKYKLPEKAYDPVIEQSAGDSTAVAYVGFSTTTLSLAQLTDYLSREVIPSLSGIDGVAKIQTFGGQQLAMRLWLDPSRLAARNITAAEVAQALRAENVQTAPGNLKDDLTVTNIQVDTDLKSIAQFQDMTLRSAGNELIKVKDIGTVELAAASRETSALMDGKPAVHLGLFAAPAGNPLTIVEQINNLLPAIKKTLPPGVEADIAFETALFIKASIDEVTRTLVEASLIVAVVIFLCLGSLRTVIIPLVTIPLSLLGAAALMFAFGFSLNLLTLLAMVLAIGLVVDDAIVVVENVHRHIDDGASPWQAALLGAREIAVPVITMTLTLAAVYSPIAFIGGLTGALFKEFALSLAGAVIISGVVALTLSPVLAATLMKAHSPSRTATFSDALFSKAQQYYARVLVQVQRLRWAVVLGSVLILLALPLLYLHAQHELAPSEDQASILTVIKAPQYANLAYSERYAAELDDAFKDIPEVISRWIINGTDGPANGFAGVNLSRWDERSRTAATIQGDLQARVGDIQGTSLFAFQLPPLPGSTGGLPVQMILRASADFEDVYSAMDSLKRKARDSGLFATLDSDIEFDSPNVDLHVDRDRANALGISMQAIGDSLETFLAEGYTTRFALQGRSYDVIAQSTQGARSTIEALGQQYVRSRSGELVPLSAVVRAETTTKPNTLKQFNQQNAITLQAVPAAGVSLGDCIAFLQREAASLPDGYSVDWSGESRQYVQEGSSLALAFVMAIIVIYLLLAAQFESMLDPLIILVTVPLSLLGALIPLAMGFATVNIYTQIGLVTLIGLISKHGILMIEFANELQVRERLDRISAIETAAKIRLRPIIMTTAAMVFGSLPLLLASGAGANSRHSLGMVMVWGMLIGTLFTLFVLPALYALLPARRVKAQPALAAPSPCPCPPATGHGARPGD</sequence>
<feature type="transmembrane region" description="Helical" evidence="9">
    <location>
        <begin position="902"/>
        <end position="922"/>
    </location>
</feature>
<dbReference type="PANTHER" id="PTHR32063">
    <property type="match status" value="1"/>
</dbReference>
<reference evidence="10 11" key="1">
    <citation type="submission" date="2018-08" db="EMBL/GenBank/DDBJ databases">
        <authorList>
            <person name="Lee Y."/>
            <person name="Kakembo D."/>
        </authorList>
    </citation>
    <scope>NUCLEOTIDE SEQUENCE [LARGE SCALE GENOMIC DNA]</scope>
    <source>
        <strain evidence="10 11">JBCS1880</strain>
    </source>
</reference>
<keyword evidence="6 9" id="KW-1133">Transmembrane helix</keyword>
<keyword evidence="2" id="KW-0813">Transport</keyword>
<evidence type="ECO:0000256" key="1">
    <source>
        <dbReference type="ARBA" id="ARBA00004429"/>
    </source>
</evidence>
<dbReference type="Gene3D" id="3.30.70.1320">
    <property type="entry name" value="Multidrug efflux transporter AcrB pore domain like"/>
    <property type="match status" value="1"/>
</dbReference>
<evidence type="ECO:0000313" key="10">
    <source>
        <dbReference type="EMBL" id="AXO87594.1"/>
    </source>
</evidence>
<feature type="transmembrane region" description="Helical" evidence="9">
    <location>
        <begin position="430"/>
        <end position="450"/>
    </location>
</feature>
<feature type="transmembrane region" description="Helical" evidence="9">
    <location>
        <begin position="943"/>
        <end position="964"/>
    </location>
</feature>
<protein>
    <submittedName>
        <fullName evidence="10">Multidrug efflux protein</fullName>
    </submittedName>
</protein>
<keyword evidence="4" id="KW-0997">Cell inner membrane</keyword>
<dbReference type="AlphaFoldDB" id="A0AAI8K9U0"/>
<feature type="transmembrane region" description="Helical" evidence="9">
    <location>
        <begin position="12"/>
        <end position="29"/>
    </location>
</feature>
<comment type="subcellular location">
    <subcellularLocation>
        <location evidence="1">Cell inner membrane</location>
        <topology evidence="1">Multi-pass membrane protein</topology>
    </subcellularLocation>
</comment>
<name>A0AAI8K9U0_9PSED</name>
<dbReference type="InterPro" id="IPR027463">
    <property type="entry name" value="AcrB_DN_DC_subdom"/>
</dbReference>
<accession>A0AAI8K9U0</accession>
<dbReference type="PANTHER" id="PTHR32063:SF28">
    <property type="entry name" value="BLR2861 PROTEIN"/>
    <property type="match status" value="1"/>
</dbReference>
<dbReference type="Proteomes" id="UP000258127">
    <property type="component" value="Chromosome"/>
</dbReference>
<proteinExistence type="predicted"/>
<evidence type="ECO:0000256" key="6">
    <source>
        <dbReference type="ARBA" id="ARBA00022989"/>
    </source>
</evidence>
<dbReference type="Gene3D" id="3.30.70.1440">
    <property type="entry name" value="Multidrug efflux transporter AcrB pore domain"/>
    <property type="match status" value="1"/>
</dbReference>
<keyword evidence="7 9" id="KW-0472">Membrane</keyword>
<dbReference type="Gene3D" id="1.20.1640.10">
    <property type="entry name" value="Multidrug efflux transporter AcrB transmembrane domain"/>
    <property type="match status" value="2"/>
</dbReference>
<feature type="transmembrane region" description="Helical" evidence="9">
    <location>
        <begin position="385"/>
        <end position="409"/>
    </location>
</feature>
<dbReference type="GO" id="GO:0042910">
    <property type="term" value="F:xenobiotic transmembrane transporter activity"/>
    <property type="evidence" value="ECO:0007669"/>
    <property type="project" value="TreeGrafter"/>
</dbReference>
<evidence type="ECO:0000256" key="5">
    <source>
        <dbReference type="ARBA" id="ARBA00022692"/>
    </source>
</evidence>
<evidence type="ECO:0000256" key="8">
    <source>
        <dbReference type="SAM" id="MobiDB-lite"/>
    </source>
</evidence>
<feature type="transmembrane region" description="Helical" evidence="9">
    <location>
        <begin position="462"/>
        <end position="486"/>
    </location>
</feature>
<feature type="transmembrane region" description="Helical" evidence="9">
    <location>
        <begin position="524"/>
        <end position="544"/>
    </location>
</feature>
<evidence type="ECO:0000256" key="2">
    <source>
        <dbReference type="ARBA" id="ARBA00022448"/>
    </source>
</evidence>
<dbReference type="GO" id="GO:0005886">
    <property type="term" value="C:plasma membrane"/>
    <property type="evidence" value="ECO:0007669"/>
    <property type="project" value="UniProtKB-SubCell"/>
</dbReference>
<dbReference type="InterPro" id="IPR001036">
    <property type="entry name" value="Acrflvin-R"/>
</dbReference>
<dbReference type="FunFam" id="1.20.1640.10:FF:000001">
    <property type="entry name" value="Efflux pump membrane transporter"/>
    <property type="match status" value="1"/>
</dbReference>
<dbReference type="PRINTS" id="PR00702">
    <property type="entry name" value="ACRIFLAVINRP"/>
</dbReference>
<feature type="region of interest" description="Disordered" evidence="8">
    <location>
        <begin position="1013"/>
        <end position="1033"/>
    </location>
</feature>
<keyword evidence="5 9" id="KW-0812">Transmembrane</keyword>
<dbReference type="Gene3D" id="3.30.2090.10">
    <property type="entry name" value="Multidrug efflux transporter AcrB TolC docking domain, DN and DC subdomains"/>
    <property type="match status" value="2"/>
</dbReference>
<dbReference type="SUPFAM" id="SSF82693">
    <property type="entry name" value="Multidrug efflux transporter AcrB pore domain, PN1, PN2, PC1 and PC2 subdomains"/>
    <property type="match status" value="3"/>
</dbReference>
<evidence type="ECO:0000256" key="7">
    <source>
        <dbReference type="ARBA" id="ARBA00023136"/>
    </source>
</evidence>
<feature type="transmembrane region" description="Helical" evidence="9">
    <location>
        <begin position="872"/>
        <end position="896"/>
    </location>
</feature>
<feature type="transmembrane region" description="Helical" evidence="9">
    <location>
        <begin position="976"/>
        <end position="1002"/>
    </location>
</feature>
<keyword evidence="11" id="KW-1185">Reference proteome</keyword>
<evidence type="ECO:0000256" key="4">
    <source>
        <dbReference type="ARBA" id="ARBA00022519"/>
    </source>
</evidence>
<gene>
    <name evidence="10" type="ORF">DZC75_05970</name>
</gene>
<dbReference type="SUPFAM" id="SSF82866">
    <property type="entry name" value="Multidrug efflux transporter AcrB transmembrane domain"/>
    <property type="match status" value="2"/>
</dbReference>
<evidence type="ECO:0000313" key="11">
    <source>
        <dbReference type="Proteomes" id="UP000258127"/>
    </source>
</evidence>